<organism evidence="1">
    <name type="scientific">marine sediment metagenome</name>
    <dbReference type="NCBI Taxonomy" id="412755"/>
    <lineage>
        <taxon>unclassified sequences</taxon>
        <taxon>metagenomes</taxon>
        <taxon>ecological metagenomes</taxon>
    </lineage>
</organism>
<protein>
    <submittedName>
        <fullName evidence="1">Uncharacterized protein</fullName>
    </submittedName>
</protein>
<accession>X1EDY1</accession>
<comment type="caution">
    <text evidence="1">The sequence shown here is derived from an EMBL/GenBank/DDBJ whole genome shotgun (WGS) entry which is preliminary data.</text>
</comment>
<sequence length="164" mass="16670">AYNSTSGQKTVARNTTGSWLFTPSGSSGPFNLMNASASGNTIAGSPIGATAVIRAKPWGSNDGGNPANAAALNTQVISANASVLSQLDPADVRAKYFQLGTTWTIGGAAPNPSNQVGTNHLANATIETFMQGQTTSDAGSNCFSCHGTNKVVVSHVYSALKPLP</sequence>
<reference evidence="1" key="1">
    <citation type="journal article" date="2014" name="Front. Microbiol.">
        <title>High frequency of phylogenetically diverse reductive dehalogenase-homologous genes in deep subseafloor sedimentary metagenomes.</title>
        <authorList>
            <person name="Kawai M."/>
            <person name="Futagami T."/>
            <person name="Toyoda A."/>
            <person name="Takaki Y."/>
            <person name="Nishi S."/>
            <person name="Hori S."/>
            <person name="Arai W."/>
            <person name="Tsubouchi T."/>
            <person name="Morono Y."/>
            <person name="Uchiyama I."/>
            <person name="Ito T."/>
            <person name="Fujiyama A."/>
            <person name="Inagaki F."/>
            <person name="Takami H."/>
        </authorList>
    </citation>
    <scope>NUCLEOTIDE SEQUENCE</scope>
    <source>
        <strain evidence="1">Expedition CK06-06</strain>
    </source>
</reference>
<evidence type="ECO:0000313" key="1">
    <source>
        <dbReference type="EMBL" id="GAH31476.1"/>
    </source>
</evidence>
<name>X1EDY1_9ZZZZ</name>
<feature type="non-terminal residue" evidence="1">
    <location>
        <position position="1"/>
    </location>
</feature>
<gene>
    <name evidence="1" type="ORF">S03H2_25138</name>
</gene>
<dbReference type="AlphaFoldDB" id="X1EDY1"/>
<proteinExistence type="predicted"/>
<dbReference type="EMBL" id="BARU01014143">
    <property type="protein sequence ID" value="GAH31476.1"/>
    <property type="molecule type" value="Genomic_DNA"/>
</dbReference>